<dbReference type="SMART" id="SM00347">
    <property type="entry name" value="HTH_MARR"/>
    <property type="match status" value="1"/>
</dbReference>
<dbReference type="EMBL" id="BMCS01000001">
    <property type="protein sequence ID" value="GGF14605.1"/>
    <property type="molecule type" value="Genomic_DNA"/>
</dbReference>
<evidence type="ECO:0000313" key="7">
    <source>
        <dbReference type="Proteomes" id="UP000632454"/>
    </source>
</evidence>
<keyword evidence="7" id="KW-1185">Reference proteome</keyword>
<gene>
    <name evidence="6" type="ORF">GCM10007298_08350</name>
</gene>
<dbReference type="InterPro" id="IPR023187">
    <property type="entry name" value="Tscrpt_reg_MarR-type_CS"/>
</dbReference>
<evidence type="ECO:0000256" key="3">
    <source>
        <dbReference type="ARBA" id="ARBA00023163"/>
    </source>
</evidence>
<protein>
    <recommendedName>
        <fullName evidence="5">HTH marR-type domain-containing protein</fullName>
    </recommendedName>
</protein>
<dbReference type="InterPro" id="IPR036390">
    <property type="entry name" value="WH_DNA-bd_sf"/>
</dbReference>
<evidence type="ECO:0000259" key="5">
    <source>
        <dbReference type="PROSITE" id="PS50995"/>
    </source>
</evidence>
<dbReference type="InterPro" id="IPR000835">
    <property type="entry name" value="HTH_MarR-typ"/>
</dbReference>
<evidence type="ECO:0000256" key="2">
    <source>
        <dbReference type="ARBA" id="ARBA00023125"/>
    </source>
</evidence>
<accession>A0ABQ1UB69</accession>
<dbReference type="Gene3D" id="1.10.10.10">
    <property type="entry name" value="Winged helix-like DNA-binding domain superfamily/Winged helix DNA-binding domain"/>
    <property type="match status" value="1"/>
</dbReference>
<feature type="domain" description="HTH marR-type" evidence="5">
    <location>
        <begin position="14"/>
        <end position="147"/>
    </location>
</feature>
<evidence type="ECO:0000256" key="1">
    <source>
        <dbReference type="ARBA" id="ARBA00023015"/>
    </source>
</evidence>
<dbReference type="Proteomes" id="UP000632454">
    <property type="component" value="Unassembled WGS sequence"/>
</dbReference>
<dbReference type="InterPro" id="IPR052526">
    <property type="entry name" value="HTH-type_Bedaq_tolerance"/>
</dbReference>
<proteinExistence type="predicted"/>
<dbReference type="SUPFAM" id="SSF46785">
    <property type="entry name" value="Winged helix' DNA-binding domain"/>
    <property type="match status" value="1"/>
</dbReference>
<comment type="caution">
    <text evidence="6">The sequence shown here is derived from an EMBL/GenBank/DDBJ whole genome shotgun (WGS) entry which is preliminary data.</text>
</comment>
<dbReference type="PANTHER" id="PTHR39515">
    <property type="entry name" value="CONSERVED PROTEIN"/>
    <property type="match status" value="1"/>
</dbReference>
<sequence>MEANSDGARGSASELDTAERLRHAVGAFVRAVRSVSDAVGAGQIETLGLLERGGEQSIADLARRRGVRHQTMSATVAELESAGLLTRAPDPSDGRGVLIHLTDTGLETVAMERRARSGTIADAMRSLDERQRMVLDDMPGVLDQLTREISGTSSADDRRRDRRARGR</sequence>
<dbReference type="Pfam" id="PF12802">
    <property type="entry name" value="MarR_2"/>
    <property type="match status" value="1"/>
</dbReference>
<reference evidence="7" key="1">
    <citation type="journal article" date="2019" name="Int. J. Syst. Evol. Microbiol.">
        <title>The Global Catalogue of Microorganisms (GCM) 10K type strain sequencing project: providing services to taxonomists for standard genome sequencing and annotation.</title>
        <authorList>
            <consortium name="The Broad Institute Genomics Platform"/>
            <consortium name="The Broad Institute Genome Sequencing Center for Infectious Disease"/>
            <person name="Wu L."/>
            <person name="Ma J."/>
        </authorList>
    </citation>
    <scope>NUCLEOTIDE SEQUENCE [LARGE SCALE GENOMIC DNA]</scope>
    <source>
        <strain evidence="7">CCM 7855</strain>
    </source>
</reference>
<evidence type="ECO:0000313" key="6">
    <source>
        <dbReference type="EMBL" id="GGF14605.1"/>
    </source>
</evidence>
<keyword evidence="1" id="KW-0805">Transcription regulation</keyword>
<keyword evidence="2" id="KW-0238">DNA-binding</keyword>
<evidence type="ECO:0000256" key="4">
    <source>
        <dbReference type="SAM" id="MobiDB-lite"/>
    </source>
</evidence>
<feature type="region of interest" description="Disordered" evidence="4">
    <location>
        <begin position="145"/>
        <end position="167"/>
    </location>
</feature>
<dbReference type="PROSITE" id="PS01117">
    <property type="entry name" value="HTH_MARR_1"/>
    <property type="match status" value="1"/>
</dbReference>
<dbReference type="RefSeq" id="WP_188487150.1">
    <property type="nucleotide sequence ID" value="NZ_BMCS01000001.1"/>
</dbReference>
<name>A0ABQ1UB69_9NOCA</name>
<dbReference type="PANTHER" id="PTHR39515:SF2">
    <property type="entry name" value="HTH-TYPE TRANSCRIPTIONAL REGULATOR RV0880"/>
    <property type="match status" value="1"/>
</dbReference>
<organism evidence="6 7">
    <name type="scientific">Williamsia phyllosphaerae</name>
    <dbReference type="NCBI Taxonomy" id="885042"/>
    <lineage>
        <taxon>Bacteria</taxon>
        <taxon>Bacillati</taxon>
        <taxon>Actinomycetota</taxon>
        <taxon>Actinomycetes</taxon>
        <taxon>Mycobacteriales</taxon>
        <taxon>Nocardiaceae</taxon>
        <taxon>Williamsia</taxon>
    </lineage>
</organism>
<keyword evidence="3" id="KW-0804">Transcription</keyword>
<dbReference type="PROSITE" id="PS50995">
    <property type="entry name" value="HTH_MARR_2"/>
    <property type="match status" value="1"/>
</dbReference>
<dbReference type="InterPro" id="IPR036388">
    <property type="entry name" value="WH-like_DNA-bd_sf"/>
</dbReference>